<evidence type="ECO:0000256" key="3">
    <source>
        <dbReference type="ARBA" id="ARBA00014587"/>
    </source>
</evidence>
<dbReference type="SUPFAM" id="SSF52540">
    <property type="entry name" value="P-loop containing nucleoside triphosphate hydrolases"/>
    <property type="match status" value="1"/>
</dbReference>
<dbReference type="STRING" id="10195.A0A3M7SYP8"/>
<evidence type="ECO:0000256" key="5">
    <source>
        <dbReference type="ARBA" id="ARBA00022801"/>
    </source>
</evidence>
<dbReference type="CDD" id="cd17872">
    <property type="entry name" value="GPN3"/>
    <property type="match status" value="1"/>
</dbReference>
<feature type="compositionally biased region" description="Basic and acidic residues" evidence="8">
    <location>
        <begin position="276"/>
        <end position="285"/>
    </location>
</feature>
<comment type="subunit">
    <text evidence="7">Binds to RNA polymerase II (RNAPII).</text>
</comment>
<comment type="function">
    <text evidence="7">Small GTPase required for proper nuclear import of RNA polymerase II and III (RNAPII and RNAPIII). May act at an RNAP assembly step prior to nuclear import.</text>
</comment>
<sequence>MVRFAQLVMGPAGSGKSTYCDMIYKHCEVIKRSVKVVNLDPAAEYFQYPLAADIRDLIQLDDVMDDDSLHFGPNGGLLFCMEYFSKNFEWLLEQLDEDSDDDYVLFDCPGQIELYTHLPIMKQLVEQLERWNFRTVGVFLLDAQFLIDTPKYFSGVLAALSVMVTLEISHVNIMTKIDLLSKSDQDNLDKELRYLPPELKIKKLVLGYLEPDVNLLSQNTETARYKKRFFKLNSVLARIIEDYSLVKFHPLNYNDEDSINDALMMIDNIMQYGEEQEVKEPKELDRDEDEDDDLDKHEPYDD</sequence>
<dbReference type="InterPro" id="IPR004130">
    <property type="entry name" value="Gpn"/>
</dbReference>
<dbReference type="AlphaFoldDB" id="A0A3M7SYP8"/>
<evidence type="ECO:0000256" key="1">
    <source>
        <dbReference type="ARBA" id="ARBA00002411"/>
    </source>
</evidence>
<proteinExistence type="inferred from homology"/>
<dbReference type="Pfam" id="PF03029">
    <property type="entry name" value="ATP_bind_1"/>
    <property type="match status" value="1"/>
</dbReference>
<dbReference type="PANTHER" id="PTHR21231">
    <property type="entry name" value="XPA-BINDING PROTEIN 1-RELATED"/>
    <property type="match status" value="1"/>
</dbReference>
<evidence type="ECO:0000256" key="4">
    <source>
        <dbReference type="ARBA" id="ARBA00022741"/>
    </source>
</evidence>
<comment type="function">
    <text evidence="1">Small GTPase required for proper localization of RNA polymerase II (RNAPII). May act at an RNAP assembly step prior to nuclear import.</text>
</comment>
<dbReference type="OrthoDB" id="5839at2759"/>
<reference evidence="9 10" key="1">
    <citation type="journal article" date="2018" name="Sci. Rep.">
        <title>Genomic signatures of local adaptation to the degree of environmental predictability in rotifers.</title>
        <authorList>
            <person name="Franch-Gras L."/>
            <person name="Hahn C."/>
            <person name="Garcia-Roger E.M."/>
            <person name="Carmona M.J."/>
            <person name="Serra M."/>
            <person name="Gomez A."/>
        </authorList>
    </citation>
    <scope>NUCLEOTIDE SEQUENCE [LARGE SCALE GENOMIC DNA]</scope>
    <source>
        <strain evidence="9">HYR1</strain>
    </source>
</reference>
<dbReference type="InterPro" id="IPR030228">
    <property type="entry name" value="Gpn3"/>
</dbReference>
<evidence type="ECO:0000313" key="9">
    <source>
        <dbReference type="EMBL" id="RNA40951.1"/>
    </source>
</evidence>
<dbReference type="InterPro" id="IPR027417">
    <property type="entry name" value="P-loop_NTPase"/>
</dbReference>
<dbReference type="EMBL" id="REGN01000564">
    <property type="protein sequence ID" value="RNA40951.1"/>
    <property type="molecule type" value="Genomic_DNA"/>
</dbReference>
<organism evidence="9 10">
    <name type="scientific">Brachionus plicatilis</name>
    <name type="common">Marine rotifer</name>
    <name type="synonym">Brachionus muelleri</name>
    <dbReference type="NCBI Taxonomy" id="10195"/>
    <lineage>
        <taxon>Eukaryota</taxon>
        <taxon>Metazoa</taxon>
        <taxon>Spiralia</taxon>
        <taxon>Gnathifera</taxon>
        <taxon>Rotifera</taxon>
        <taxon>Eurotatoria</taxon>
        <taxon>Monogononta</taxon>
        <taxon>Pseudotrocha</taxon>
        <taxon>Ploima</taxon>
        <taxon>Brachionidae</taxon>
        <taxon>Brachionus</taxon>
    </lineage>
</organism>
<accession>A0A3M7SYP8</accession>
<evidence type="ECO:0000256" key="2">
    <source>
        <dbReference type="ARBA" id="ARBA00005290"/>
    </source>
</evidence>
<keyword evidence="5 7" id="KW-0378">Hydrolase</keyword>
<protein>
    <recommendedName>
        <fullName evidence="3 7">GPN-loop GTPase 3</fullName>
    </recommendedName>
</protein>
<evidence type="ECO:0000313" key="10">
    <source>
        <dbReference type="Proteomes" id="UP000276133"/>
    </source>
</evidence>
<keyword evidence="10" id="KW-1185">Reference proteome</keyword>
<gene>
    <name evidence="9" type="ORF">BpHYR1_044474</name>
</gene>
<dbReference type="PANTHER" id="PTHR21231:SF7">
    <property type="entry name" value="GPN-LOOP GTPASE 3"/>
    <property type="match status" value="1"/>
</dbReference>
<evidence type="ECO:0000256" key="8">
    <source>
        <dbReference type="SAM" id="MobiDB-lite"/>
    </source>
</evidence>
<evidence type="ECO:0000256" key="7">
    <source>
        <dbReference type="RuleBase" id="RU365059"/>
    </source>
</evidence>
<dbReference type="GO" id="GO:0005525">
    <property type="term" value="F:GTP binding"/>
    <property type="evidence" value="ECO:0007669"/>
    <property type="project" value="UniProtKB-KW"/>
</dbReference>
<name>A0A3M7SYP8_BRAPC</name>
<comment type="similarity">
    <text evidence="2 7">Belongs to the GPN-loop GTPase family.</text>
</comment>
<comment type="caution">
    <text evidence="9">The sequence shown here is derived from an EMBL/GenBank/DDBJ whole genome shotgun (WGS) entry which is preliminary data.</text>
</comment>
<dbReference type="FunFam" id="3.40.50.300:FF:000616">
    <property type="entry name" value="GPN-loop GTPase 3"/>
    <property type="match status" value="1"/>
</dbReference>
<keyword evidence="6 7" id="KW-0342">GTP-binding</keyword>
<evidence type="ECO:0000256" key="6">
    <source>
        <dbReference type="ARBA" id="ARBA00023134"/>
    </source>
</evidence>
<dbReference type="GO" id="GO:0003924">
    <property type="term" value="F:GTPase activity"/>
    <property type="evidence" value="ECO:0007669"/>
    <property type="project" value="TreeGrafter"/>
</dbReference>
<dbReference type="Proteomes" id="UP000276133">
    <property type="component" value="Unassembled WGS sequence"/>
</dbReference>
<feature type="region of interest" description="Disordered" evidence="8">
    <location>
        <begin position="274"/>
        <end position="302"/>
    </location>
</feature>
<keyword evidence="4 7" id="KW-0547">Nucleotide-binding</keyword>
<dbReference type="Gene3D" id="3.40.50.300">
    <property type="entry name" value="P-loop containing nucleotide triphosphate hydrolases"/>
    <property type="match status" value="1"/>
</dbReference>